<dbReference type="InterPro" id="IPR003593">
    <property type="entry name" value="AAA+_ATPase"/>
</dbReference>
<keyword evidence="7" id="KW-1185">Reference proteome</keyword>
<keyword evidence="3 6" id="KW-0067">ATP-binding</keyword>
<dbReference type="InterPro" id="IPR017871">
    <property type="entry name" value="ABC_transporter-like_CS"/>
</dbReference>
<dbReference type="EMBL" id="RBLI01000002">
    <property type="protein sequence ID" value="RKS44274.1"/>
    <property type="molecule type" value="Genomic_DNA"/>
</dbReference>
<evidence type="ECO:0000313" key="7">
    <source>
        <dbReference type="Proteomes" id="UP000273626"/>
    </source>
</evidence>
<dbReference type="InterPro" id="IPR003439">
    <property type="entry name" value="ABC_transporter-like_ATP-bd"/>
</dbReference>
<dbReference type="InterPro" id="IPR027417">
    <property type="entry name" value="P-loop_NTPase"/>
</dbReference>
<evidence type="ECO:0000256" key="3">
    <source>
        <dbReference type="ARBA" id="ARBA00022840"/>
    </source>
</evidence>
<dbReference type="PANTHER" id="PTHR45772">
    <property type="entry name" value="CONSERVED COMPONENT OF ABC TRANSPORTER FOR NATURAL AMINO ACIDS-RELATED"/>
    <property type="match status" value="1"/>
</dbReference>
<evidence type="ECO:0000256" key="2">
    <source>
        <dbReference type="ARBA" id="ARBA00022741"/>
    </source>
</evidence>
<feature type="domain" description="ABC transporter" evidence="5">
    <location>
        <begin position="11"/>
        <end position="259"/>
    </location>
</feature>
<dbReference type="SMART" id="SM00382">
    <property type="entry name" value="AAA"/>
    <property type="match status" value="1"/>
</dbReference>
<dbReference type="SUPFAM" id="SSF52540">
    <property type="entry name" value="P-loop containing nucleoside triphosphate hydrolases"/>
    <property type="match status" value="1"/>
</dbReference>
<dbReference type="PANTHER" id="PTHR45772:SF9">
    <property type="entry name" value="CONSERVED COMPONENT OF ABC TRANSPORTER FOR NATURAL AMINO ACIDS"/>
    <property type="match status" value="1"/>
</dbReference>
<reference evidence="6" key="1">
    <citation type="submission" date="2018-10" db="EMBL/GenBank/DDBJ databases">
        <title>Genomic Encyclopedia of Archaeal and Bacterial Type Strains, Phase II (KMG-II): from individual species to whole genera.</title>
        <authorList>
            <person name="Goeker M."/>
        </authorList>
    </citation>
    <scope>NUCLEOTIDE SEQUENCE [LARGE SCALE GENOMIC DNA]</scope>
    <source>
        <strain evidence="6">DSM 2944</strain>
    </source>
</reference>
<comment type="caution">
    <text evidence="6">The sequence shown here is derived from an EMBL/GenBank/DDBJ whole genome shotgun (WGS) entry which is preliminary data.</text>
</comment>
<evidence type="ECO:0000256" key="4">
    <source>
        <dbReference type="SAM" id="MobiDB-lite"/>
    </source>
</evidence>
<feature type="region of interest" description="Disordered" evidence="4">
    <location>
        <begin position="277"/>
        <end position="301"/>
    </location>
</feature>
<dbReference type="Pfam" id="PF00005">
    <property type="entry name" value="ABC_tran"/>
    <property type="match status" value="1"/>
</dbReference>
<accession>A0ABX9S8V9</accession>
<dbReference type="PROSITE" id="PS00211">
    <property type="entry name" value="ABC_TRANSPORTER_1"/>
    <property type="match status" value="1"/>
</dbReference>
<gene>
    <name evidence="6" type="ORF">BDE18_3118</name>
</gene>
<protein>
    <submittedName>
        <fullName evidence="6">Amino acid/amide ABC transporter ATP-binding protein 1 (HAAT family)</fullName>
    </submittedName>
</protein>
<keyword evidence="2" id="KW-0547">Nucleotide-binding</keyword>
<proteinExistence type="predicted"/>
<evidence type="ECO:0000256" key="1">
    <source>
        <dbReference type="ARBA" id="ARBA00022448"/>
    </source>
</evidence>
<dbReference type="Gene3D" id="3.40.50.300">
    <property type="entry name" value="P-loop containing nucleotide triphosphate hydrolases"/>
    <property type="match status" value="1"/>
</dbReference>
<dbReference type="Proteomes" id="UP000273626">
    <property type="component" value="Unassembled WGS sequence"/>
</dbReference>
<feature type="compositionally biased region" description="Basic and acidic residues" evidence="4">
    <location>
        <begin position="291"/>
        <end position="301"/>
    </location>
</feature>
<dbReference type="Pfam" id="PF12399">
    <property type="entry name" value="BCA_ABC_TP_C"/>
    <property type="match status" value="1"/>
</dbReference>
<dbReference type="PROSITE" id="PS50893">
    <property type="entry name" value="ABC_TRANSPORTER_2"/>
    <property type="match status" value="1"/>
</dbReference>
<sequence>MQRMKVGSTMIQVHDLHKHFGGFRAVDGASLMIETGSITGLIGPNGAGKSTLFNVIAGVLKPTAGRVTMAGEDITGLPPHELFHKGLLRTFQLAHEFSSMTVRENLMMVPGSQCGETLVNTWFRRGRIREEERALRKKADEVLEFLTISHLADEKAGNLSGGQKKLLELGRTMMVDAKIVFLDEVGAGVNRTLLGTIGDAIVRLNKERGYTFCVIEHDMDFIGRLCDPVIVMAAGQVLAEGSADSIMKNEAVIEAYLGTGLKNKVAAEVAEEAAFGESHGAQPGLGAEAGRGGDGKPAGEM</sequence>
<evidence type="ECO:0000313" key="6">
    <source>
        <dbReference type="EMBL" id="RKS44274.1"/>
    </source>
</evidence>
<dbReference type="InterPro" id="IPR032823">
    <property type="entry name" value="BCA_ABC_TP_C"/>
</dbReference>
<name>A0ABX9S8V9_PARPN</name>
<dbReference type="InterPro" id="IPR051120">
    <property type="entry name" value="ABC_AA/LPS_Transport"/>
</dbReference>
<dbReference type="GO" id="GO:0005524">
    <property type="term" value="F:ATP binding"/>
    <property type="evidence" value="ECO:0007669"/>
    <property type="project" value="UniProtKB-KW"/>
</dbReference>
<organism evidence="6 7">
    <name type="scientific">Paracoccus pantotrophus</name>
    <name type="common">Thiosphaera pantotropha</name>
    <dbReference type="NCBI Taxonomy" id="82367"/>
    <lineage>
        <taxon>Bacteria</taxon>
        <taxon>Pseudomonadati</taxon>
        <taxon>Pseudomonadota</taxon>
        <taxon>Alphaproteobacteria</taxon>
        <taxon>Rhodobacterales</taxon>
        <taxon>Paracoccaceae</taxon>
        <taxon>Paracoccus</taxon>
    </lineage>
</organism>
<evidence type="ECO:0000259" key="5">
    <source>
        <dbReference type="PROSITE" id="PS50893"/>
    </source>
</evidence>
<keyword evidence="1" id="KW-0813">Transport</keyword>
<dbReference type="CDD" id="cd03219">
    <property type="entry name" value="ABC_Mj1267_LivG_branched"/>
    <property type="match status" value="1"/>
</dbReference>